<feature type="signal peptide" evidence="1">
    <location>
        <begin position="1"/>
        <end position="21"/>
    </location>
</feature>
<dbReference type="InterPro" id="IPR026341">
    <property type="entry name" value="T9SS_type_B"/>
</dbReference>
<dbReference type="OrthoDB" id="1490014at2"/>
<dbReference type="Proteomes" id="UP000186551">
    <property type="component" value="Unassembled WGS sequence"/>
</dbReference>
<dbReference type="NCBIfam" id="TIGR04131">
    <property type="entry name" value="Bac_Flav_CTERM"/>
    <property type="match status" value="1"/>
</dbReference>
<evidence type="ECO:0000256" key="1">
    <source>
        <dbReference type="SAM" id="SignalP"/>
    </source>
</evidence>
<name>A0A1Q5PHH4_9BACT</name>
<dbReference type="Pfam" id="PF13585">
    <property type="entry name" value="CHU_C"/>
    <property type="match status" value="1"/>
</dbReference>
<dbReference type="EMBL" id="LVWA01000003">
    <property type="protein sequence ID" value="OKL41679.1"/>
    <property type="molecule type" value="Genomic_DNA"/>
</dbReference>
<feature type="chain" id="PRO_5010358555" description="Gliding motility-associated C-terminal domain-containing protein" evidence="1">
    <location>
        <begin position="22"/>
        <end position="849"/>
    </location>
</feature>
<keyword evidence="1" id="KW-0732">Signal</keyword>
<sequence length="849" mass="95205">MLQRLLLLTFLLCTCFLSARATHIVGGEFEMQHLSGYNYKLSLNLYFDVINGSIGAKDPYVSVNIFSKATNRNIGRATLNLTSTRRVPYTNIDCTVGELVTDKIIYTSNIYLDPNIYNEPGGYYITWERCCRNRTINNIVRPEDAAQVFYMEFPPVIQSGQFFQNSSPILFPPLSDYACVDELFYFEFNGTDPDGDSLVYDMVTPLNGYTYPDQPAYYNITYPPSYIRAPLPAPYPLIQWLPGYNASTQIPGTPALNIDQNSGLLTMRPARKGLFVFGIRVQEYRNRTKIGEVRRDFQVLVLDCPRNQTPQVIAQQKGKKNIYQEGEVLRISSSDTERCLNVFFTDPDMSEYVELRAQPVNFSGASYTFTGDTRGIINQGTSQDTLSATVCFDACFNTEGKVYQMDFIVKDDGCSLPRQDTVRVSFVIEPLPDAPPAVTLSTKKRIFEVREGDRIDFNVLGLDPDKDEVLLSATGRDFDMGTEQIHFENKSGPGEVSSPFSWDITCETMKKERYTLDFTVRSTACNKEQIRTETIEVRTISNNHEPTIGSDQEATTIELEVGQPFTANIFGRDLDQDMLSLLASIDGASLEQYDMQFSSTGGAGAADGVFTWTPTCEAFQQDNLRVKFNLTEDACDTSPDKELTLEFVLKDPNNAPTLTSDQSTHSFALKLDDAFEANFDGLDLDLDNLIMSAEGDGFSLANYGMAFTATGAAGEAKGKFTWVANCPAALQEVLRVNFILQEDACDPKPQRLTMEFRVEAPRIADYVPANIFTPNGDGKNDFFHIPNLPPEFCTATFTSIKVYNRWGREVFRSTDSRFSWDGSEVNDGVYFYVIDYGTTTYKGSVTLVR</sequence>
<proteinExistence type="predicted"/>
<reference evidence="2 3" key="1">
    <citation type="submission" date="2016-03" db="EMBL/GenBank/DDBJ databases">
        <title>Genome sequence of Pontibacter sp. nov., of the family cytophagaceae, isolated from marine sediment of the Yellow Sea, China.</title>
        <authorList>
            <person name="Zhang G."/>
            <person name="Zhang R."/>
        </authorList>
    </citation>
    <scope>NUCLEOTIDE SEQUENCE [LARGE SCALE GENOMIC DNA]</scope>
    <source>
        <strain evidence="2 3">S10-8</strain>
    </source>
</reference>
<dbReference type="AlphaFoldDB" id="A0A1Q5PHH4"/>
<gene>
    <name evidence="2" type="ORF">A3841_11655</name>
</gene>
<dbReference type="STRING" id="1797110.A3841_11655"/>
<organism evidence="2 3">
    <name type="scientific">Pontibacter flavimaris</name>
    <dbReference type="NCBI Taxonomy" id="1797110"/>
    <lineage>
        <taxon>Bacteria</taxon>
        <taxon>Pseudomonadati</taxon>
        <taxon>Bacteroidota</taxon>
        <taxon>Cytophagia</taxon>
        <taxon>Cytophagales</taxon>
        <taxon>Hymenobacteraceae</taxon>
        <taxon>Pontibacter</taxon>
    </lineage>
</organism>
<evidence type="ECO:0000313" key="2">
    <source>
        <dbReference type="EMBL" id="OKL41679.1"/>
    </source>
</evidence>
<evidence type="ECO:0008006" key="4">
    <source>
        <dbReference type="Google" id="ProtNLM"/>
    </source>
</evidence>
<protein>
    <recommendedName>
        <fullName evidence="4">Gliding motility-associated C-terminal domain-containing protein</fullName>
    </recommendedName>
</protein>
<keyword evidence="3" id="KW-1185">Reference proteome</keyword>
<comment type="caution">
    <text evidence="2">The sequence shown here is derived from an EMBL/GenBank/DDBJ whole genome shotgun (WGS) entry which is preliminary data.</text>
</comment>
<accession>A0A1Q5PHH4</accession>
<evidence type="ECO:0000313" key="3">
    <source>
        <dbReference type="Proteomes" id="UP000186551"/>
    </source>
</evidence>
<dbReference type="RefSeq" id="WP_073851090.1">
    <property type="nucleotide sequence ID" value="NZ_LVWA01000003.1"/>
</dbReference>